<sequence length="98" mass="11766">MLNLLHTKFPKSSLFATIWCIAQNNTPRDLYIAMTTWTPYFIRIKLLVEFRATYRHRAIDRKWLYDYYQQHPLAYMDQARDAFTRMDQTSILIASVGQ</sequence>
<dbReference type="Proteomes" id="UP000018817">
    <property type="component" value="Unassembled WGS sequence"/>
</dbReference>
<accession>W2QNA7</accession>
<dbReference type="RefSeq" id="XP_008900265.1">
    <property type="nucleotide sequence ID" value="XM_008902017.1"/>
</dbReference>
<proteinExistence type="predicted"/>
<evidence type="ECO:0000313" key="2">
    <source>
        <dbReference type="Proteomes" id="UP000018817"/>
    </source>
</evidence>
<dbReference type="EMBL" id="KI669572">
    <property type="protein sequence ID" value="ETN14436.1"/>
    <property type="molecule type" value="Genomic_DNA"/>
</dbReference>
<dbReference type="VEuPathDB" id="FungiDB:PPTG_22123"/>
<protein>
    <submittedName>
        <fullName evidence="1">Uncharacterized protein</fullName>
    </submittedName>
</protein>
<reference evidence="1 2" key="2">
    <citation type="submission" date="2013-11" db="EMBL/GenBank/DDBJ databases">
        <title>The Genome Sequence of Phytophthora parasitica INRA-310.</title>
        <authorList>
            <consortium name="The Broad Institute Genomics Platform"/>
            <person name="Russ C."/>
            <person name="Tyler B."/>
            <person name="Panabieres F."/>
            <person name="Shan W."/>
            <person name="Tripathy S."/>
            <person name="Grunwald N."/>
            <person name="Machado M."/>
            <person name="Johnson C.S."/>
            <person name="Arredondo F."/>
            <person name="Hong C."/>
            <person name="Coffey M."/>
            <person name="Young S.K."/>
            <person name="Zeng Q."/>
            <person name="Gargeya S."/>
            <person name="Fitzgerald M."/>
            <person name="Abouelleil A."/>
            <person name="Alvarado L."/>
            <person name="Chapman S.B."/>
            <person name="Gainer-Dewar J."/>
            <person name="Goldberg J."/>
            <person name="Griggs A."/>
            <person name="Gujja S."/>
            <person name="Hansen M."/>
            <person name="Howarth C."/>
            <person name="Imamovic A."/>
            <person name="Ireland A."/>
            <person name="Larimer J."/>
            <person name="McCowan C."/>
            <person name="Murphy C."/>
            <person name="Pearson M."/>
            <person name="Poon T.W."/>
            <person name="Priest M."/>
            <person name="Roberts A."/>
            <person name="Saif S."/>
            <person name="Shea T."/>
            <person name="Sykes S."/>
            <person name="Wortman J."/>
            <person name="Nusbaum C."/>
            <person name="Birren B."/>
        </authorList>
    </citation>
    <scope>NUCLEOTIDE SEQUENCE [LARGE SCALE GENOMIC DNA]</scope>
    <source>
        <strain evidence="1 2">INRA-310</strain>
    </source>
</reference>
<evidence type="ECO:0000313" key="1">
    <source>
        <dbReference type="EMBL" id="ETN14436.1"/>
    </source>
</evidence>
<dbReference type="AlphaFoldDB" id="W2QNA7"/>
<name>W2QNA7_PHYN3</name>
<reference evidence="2" key="1">
    <citation type="submission" date="2011-12" db="EMBL/GenBank/DDBJ databases">
        <authorList>
            <consortium name="The Broad Institute Genome Sequencing Platform"/>
            <person name="Russ C."/>
            <person name="Tyler B."/>
            <person name="Panabieres F."/>
            <person name="Shan W."/>
            <person name="Tripathy S."/>
            <person name="Grunwald N."/>
            <person name="Machado M."/>
            <person name="Young S.K."/>
            <person name="Zeng Q."/>
            <person name="Gargeya S."/>
            <person name="Fitzgerald M."/>
            <person name="Haas B."/>
            <person name="Abouelleil A."/>
            <person name="Alvarado L."/>
            <person name="Arachchi H.M."/>
            <person name="Berlin A."/>
            <person name="Chapman S.B."/>
            <person name="Gearin G."/>
            <person name="Goldberg J."/>
            <person name="Griggs A."/>
            <person name="Gujja S."/>
            <person name="Hansen M."/>
            <person name="Heiman D."/>
            <person name="Howarth C."/>
            <person name="Larimer J."/>
            <person name="Lui A."/>
            <person name="MacDonald P.J.P."/>
            <person name="McCowen C."/>
            <person name="Montmayeur A."/>
            <person name="Murphy C."/>
            <person name="Neiman D."/>
            <person name="Pearson M."/>
            <person name="Priest M."/>
            <person name="Roberts A."/>
            <person name="Saif S."/>
            <person name="Shea T."/>
            <person name="Sisk P."/>
            <person name="Stolte C."/>
            <person name="Sykes S."/>
            <person name="Wortman J."/>
            <person name="Nusbaum C."/>
            <person name="Birren B."/>
        </authorList>
    </citation>
    <scope>NUCLEOTIDE SEQUENCE [LARGE SCALE GENOMIC DNA]</scope>
    <source>
        <strain evidence="2">INRA-310</strain>
    </source>
</reference>
<dbReference type="GeneID" id="20190722"/>
<gene>
    <name evidence="1" type="ORF">PPTG_22123</name>
</gene>
<organism evidence="1 2">
    <name type="scientific">Phytophthora nicotianae (strain INRA-310)</name>
    <name type="common">Phytophthora parasitica</name>
    <dbReference type="NCBI Taxonomy" id="761204"/>
    <lineage>
        <taxon>Eukaryota</taxon>
        <taxon>Sar</taxon>
        <taxon>Stramenopiles</taxon>
        <taxon>Oomycota</taxon>
        <taxon>Peronosporomycetes</taxon>
        <taxon>Peronosporales</taxon>
        <taxon>Peronosporaceae</taxon>
        <taxon>Phytophthora</taxon>
    </lineage>
</organism>